<dbReference type="EMBL" id="ABEU02000026">
    <property type="protein sequence ID" value="PNR26626.1"/>
    <property type="molecule type" value="Genomic_DNA"/>
</dbReference>
<sequence length="93" mass="10283">MNIVVSKEVMLLFSKSILCNIFLCKDFWNIIGEALPSSPLIQSSRLIQGDTTSKTTCSSTLPLKVLTPLILMNPLLHSQLQSIGPHKTMHDFG</sequence>
<accession>A0A2K1IBI0</accession>
<name>A0A2K1IBI0_PHYPA</name>
<reference evidence="1 3" key="1">
    <citation type="journal article" date="2008" name="Science">
        <title>The Physcomitrella genome reveals evolutionary insights into the conquest of land by plants.</title>
        <authorList>
            <person name="Rensing S."/>
            <person name="Lang D."/>
            <person name="Zimmer A."/>
            <person name="Terry A."/>
            <person name="Salamov A."/>
            <person name="Shapiro H."/>
            <person name="Nishiyama T."/>
            <person name="Perroud P.-F."/>
            <person name="Lindquist E."/>
            <person name="Kamisugi Y."/>
            <person name="Tanahashi T."/>
            <person name="Sakakibara K."/>
            <person name="Fujita T."/>
            <person name="Oishi K."/>
            <person name="Shin-I T."/>
            <person name="Kuroki Y."/>
            <person name="Toyoda A."/>
            <person name="Suzuki Y."/>
            <person name="Hashimoto A."/>
            <person name="Yamaguchi K."/>
            <person name="Sugano A."/>
            <person name="Kohara Y."/>
            <person name="Fujiyama A."/>
            <person name="Anterola A."/>
            <person name="Aoki S."/>
            <person name="Ashton N."/>
            <person name="Barbazuk W.B."/>
            <person name="Barker E."/>
            <person name="Bennetzen J."/>
            <person name="Bezanilla M."/>
            <person name="Blankenship R."/>
            <person name="Cho S.H."/>
            <person name="Dutcher S."/>
            <person name="Estelle M."/>
            <person name="Fawcett J.A."/>
            <person name="Gundlach H."/>
            <person name="Hanada K."/>
            <person name="Heyl A."/>
            <person name="Hicks K.A."/>
            <person name="Hugh J."/>
            <person name="Lohr M."/>
            <person name="Mayer K."/>
            <person name="Melkozernov A."/>
            <person name="Murata T."/>
            <person name="Nelson D."/>
            <person name="Pils B."/>
            <person name="Prigge M."/>
            <person name="Reiss B."/>
            <person name="Renner T."/>
            <person name="Rombauts S."/>
            <person name="Rushton P."/>
            <person name="Sanderfoot A."/>
            <person name="Schween G."/>
            <person name="Shiu S.-H."/>
            <person name="Stueber K."/>
            <person name="Theodoulou F.L."/>
            <person name="Tu H."/>
            <person name="Van de Peer Y."/>
            <person name="Verrier P.J."/>
            <person name="Waters E."/>
            <person name="Wood A."/>
            <person name="Yang L."/>
            <person name="Cove D."/>
            <person name="Cuming A."/>
            <person name="Hasebe M."/>
            <person name="Lucas S."/>
            <person name="Mishler D.B."/>
            <person name="Reski R."/>
            <person name="Grigoriev I."/>
            <person name="Quatrano R.S."/>
            <person name="Boore J.L."/>
        </authorList>
    </citation>
    <scope>NUCLEOTIDE SEQUENCE [LARGE SCALE GENOMIC DNA]</scope>
    <source>
        <strain evidence="2 3">cv. Gransden 2004</strain>
    </source>
</reference>
<proteinExistence type="predicted"/>
<dbReference type="AlphaFoldDB" id="A0A2K1IBI0"/>
<dbReference type="EnsemblPlants" id="Pp3c26_1784V3.1">
    <property type="protein sequence ID" value="PAC:32917866.CDS.1"/>
    <property type="gene ID" value="Pp3c26_1784"/>
</dbReference>
<dbReference type="InParanoid" id="A0A2K1IBI0"/>
<reference evidence="1 3" key="2">
    <citation type="journal article" date="2018" name="Plant J.">
        <title>The Physcomitrella patens chromosome-scale assembly reveals moss genome structure and evolution.</title>
        <authorList>
            <person name="Lang D."/>
            <person name="Ullrich K.K."/>
            <person name="Murat F."/>
            <person name="Fuchs J."/>
            <person name="Jenkins J."/>
            <person name="Haas F.B."/>
            <person name="Piednoel M."/>
            <person name="Gundlach H."/>
            <person name="Van Bel M."/>
            <person name="Meyberg R."/>
            <person name="Vives C."/>
            <person name="Morata J."/>
            <person name="Symeonidi A."/>
            <person name="Hiss M."/>
            <person name="Muchero W."/>
            <person name="Kamisugi Y."/>
            <person name="Saleh O."/>
            <person name="Blanc G."/>
            <person name="Decker E.L."/>
            <person name="van Gessel N."/>
            <person name="Grimwood J."/>
            <person name="Hayes R.D."/>
            <person name="Graham S.W."/>
            <person name="Gunter L.E."/>
            <person name="McDaniel S.F."/>
            <person name="Hoernstein S.N.W."/>
            <person name="Larsson A."/>
            <person name="Li F.W."/>
            <person name="Perroud P.F."/>
            <person name="Phillips J."/>
            <person name="Ranjan P."/>
            <person name="Rokshar D.S."/>
            <person name="Rothfels C.J."/>
            <person name="Schneider L."/>
            <person name="Shu S."/>
            <person name="Stevenson D.W."/>
            <person name="Thummler F."/>
            <person name="Tillich M."/>
            <person name="Villarreal Aguilar J.C."/>
            <person name="Widiez T."/>
            <person name="Wong G.K."/>
            <person name="Wymore A."/>
            <person name="Zhang Y."/>
            <person name="Zimmer A.D."/>
            <person name="Quatrano R.S."/>
            <person name="Mayer K.F.X."/>
            <person name="Goodstein D."/>
            <person name="Casacuberta J.M."/>
            <person name="Vandepoele K."/>
            <person name="Reski R."/>
            <person name="Cuming A.C."/>
            <person name="Tuskan G.A."/>
            <person name="Maumus F."/>
            <person name="Salse J."/>
            <person name="Schmutz J."/>
            <person name="Rensing S.A."/>
        </authorList>
    </citation>
    <scope>NUCLEOTIDE SEQUENCE [LARGE SCALE GENOMIC DNA]</scope>
    <source>
        <strain evidence="2 3">cv. Gransden 2004</strain>
    </source>
</reference>
<organism evidence="1">
    <name type="scientific">Physcomitrium patens</name>
    <name type="common">Spreading-leaved earth moss</name>
    <name type="synonym">Physcomitrella patens</name>
    <dbReference type="NCBI Taxonomy" id="3218"/>
    <lineage>
        <taxon>Eukaryota</taxon>
        <taxon>Viridiplantae</taxon>
        <taxon>Streptophyta</taxon>
        <taxon>Embryophyta</taxon>
        <taxon>Bryophyta</taxon>
        <taxon>Bryophytina</taxon>
        <taxon>Bryopsida</taxon>
        <taxon>Funariidae</taxon>
        <taxon>Funariales</taxon>
        <taxon>Funariaceae</taxon>
        <taxon>Physcomitrium</taxon>
    </lineage>
</organism>
<dbReference type="Proteomes" id="UP000006727">
    <property type="component" value="Chromosome 26"/>
</dbReference>
<protein>
    <submittedName>
        <fullName evidence="1 2">Uncharacterized protein</fullName>
    </submittedName>
</protein>
<dbReference type="Gramene" id="Pp3c26_1784V3.1">
    <property type="protein sequence ID" value="PAC:32917866.CDS.1"/>
    <property type="gene ID" value="Pp3c26_1784"/>
</dbReference>
<keyword evidence="3" id="KW-1185">Reference proteome</keyword>
<evidence type="ECO:0000313" key="3">
    <source>
        <dbReference type="Proteomes" id="UP000006727"/>
    </source>
</evidence>
<evidence type="ECO:0000313" key="2">
    <source>
        <dbReference type="EnsemblPlants" id="PAC:32917866.CDS.1"/>
    </source>
</evidence>
<evidence type="ECO:0000313" key="1">
    <source>
        <dbReference type="EMBL" id="PNR26626.1"/>
    </source>
</evidence>
<reference evidence="2" key="3">
    <citation type="submission" date="2020-12" db="UniProtKB">
        <authorList>
            <consortium name="EnsemblPlants"/>
        </authorList>
    </citation>
    <scope>IDENTIFICATION</scope>
</reference>
<gene>
    <name evidence="1" type="ORF">PHYPA_030107</name>
</gene>